<evidence type="ECO:0000313" key="3">
    <source>
        <dbReference type="Proteomes" id="UP000636888"/>
    </source>
</evidence>
<name>A0A8J7M309_9BACT</name>
<evidence type="ECO:0000256" key="1">
    <source>
        <dbReference type="SAM" id="SignalP"/>
    </source>
</evidence>
<dbReference type="Proteomes" id="UP000636888">
    <property type="component" value="Unassembled WGS sequence"/>
</dbReference>
<protein>
    <recommendedName>
        <fullName evidence="4">DUF5666 domain-containing protein</fullName>
    </recommendedName>
</protein>
<accession>A0A8J7M309</accession>
<keyword evidence="1" id="KW-0732">Signal</keyword>
<evidence type="ECO:0000313" key="2">
    <source>
        <dbReference type="EMBL" id="MBJ6727338.1"/>
    </source>
</evidence>
<sequence>MKWIHRFVRPAVCLFALCALVAGCDRGSSNVGKYVNEKRQADYTELQPGNVCVIKQGTATVKGTYAVEGKTLTIKIENFEPAKGTIEGNTITDNQGEHWVKK</sequence>
<proteinExistence type="predicted"/>
<reference evidence="2" key="1">
    <citation type="submission" date="2020-12" db="EMBL/GenBank/DDBJ databases">
        <title>Geomonas sp. Red875, isolated from river sediment.</title>
        <authorList>
            <person name="Xu Z."/>
            <person name="Zhang Z."/>
            <person name="Masuda Y."/>
            <person name="Itoh H."/>
            <person name="Senoo K."/>
        </authorList>
    </citation>
    <scope>NUCLEOTIDE SEQUENCE</scope>
    <source>
        <strain evidence="2">Red875</strain>
    </source>
</reference>
<gene>
    <name evidence="2" type="ORF">JFN93_21715</name>
</gene>
<dbReference type="AlphaFoldDB" id="A0A8J7M309"/>
<keyword evidence="3" id="KW-1185">Reference proteome</keyword>
<feature type="signal peptide" evidence="1">
    <location>
        <begin position="1"/>
        <end position="21"/>
    </location>
</feature>
<evidence type="ECO:0008006" key="4">
    <source>
        <dbReference type="Google" id="ProtNLM"/>
    </source>
</evidence>
<dbReference type="PROSITE" id="PS51257">
    <property type="entry name" value="PROKAR_LIPOPROTEIN"/>
    <property type="match status" value="1"/>
</dbReference>
<comment type="caution">
    <text evidence="2">The sequence shown here is derived from an EMBL/GenBank/DDBJ whole genome shotgun (WGS) entry which is preliminary data.</text>
</comment>
<dbReference type="RefSeq" id="WP_199386306.1">
    <property type="nucleotide sequence ID" value="NZ_JAEMHM010000022.1"/>
</dbReference>
<dbReference type="EMBL" id="JAEMHM010000022">
    <property type="protein sequence ID" value="MBJ6727338.1"/>
    <property type="molecule type" value="Genomic_DNA"/>
</dbReference>
<feature type="chain" id="PRO_5035265942" description="DUF5666 domain-containing protein" evidence="1">
    <location>
        <begin position="22"/>
        <end position="102"/>
    </location>
</feature>
<organism evidence="2 3">
    <name type="scientific">Geomesophilobacter sediminis</name>
    <dbReference type="NCBI Taxonomy" id="2798584"/>
    <lineage>
        <taxon>Bacteria</taxon>
        <taxon>Pseudomonadati</taxon>
        <taxon>Thermodesulfobacteriota</taxon>
        <taxon>Desulfuromonadia</taxon>
        <taxon>Geobacterales</taxon>
        <taxon>Geobacteraceae</taxon>
        <taxon>Geomesophilobacter</taxon>
    </lineage>
</organism>